<accession>A0ABU2ZL50</accession>
<proteinExistence type="predicted"/>
<dbReference type="InterPro" id="IPR005625">
    <property type="entry name" value="PepSY-ass_TM"/>
</dbReference>
<sequence length="123" mass="14134">MGVLADSEPDVIQRIYVDPSSQEITGDTSYFNVQRFFRSFHMALFKANFFSVSGVPIGYFVVAIFAIPLLASMITALVFYRRWWRNFLALKFGREHRAFWSSAHKVAGRWSLWFVSIIGITGV</sequence>
<feature type="transmembrane region" description="Helical" evidence="1">
    <location>
        <begin position="57"/>
        <end position="80"/>
    </location>
</feature>
<dbReference type="PANTHER" id="PTHR34219:SF8">
    <property type="entry name" value="PEPSY DOMAIN-CONTAINING PROTEIN"/>
    <property type="match status" value="1"/>
</dbReference>
<evidence type="ECO:0000313" key="2">
    <source>
        <dbReference type="EMBL" id="MDT0577054.1"/>
    </source>
</evidence>
<gene>
    <name evidence="2" type="ORF">RM533_12840</name>
</gene>
<evidence type="ECO:0000313" key="3">
    <source>
        <dbReference type="Proteomes" id="UP001259803"/>
    </source>
</evidence>
<reference evidence="2 3" key="1">
    <citation type="submission" date="2023-09" db="EMBL/GenBank/DDBJ databases">
        <authorList>
            <person name="Rey-Velasco X."/>
        </authorList>
    </citation>
    <scope>NUCLEOTIDE SEQUENCE [LARGE SCALE GENOMIC DNA]</scope>
    <source>
        <strain evidence="2 3">F390</strain>
    </source>
</reference>
<dbReference type="EMBL" id="JAVRHS010000016">
    <property type="protein sequence ID" value="MDT0577054.1"/>
    <property type="molecule type" value="Genomic_DNA"/>
</dbReference>
<dbReference type="Pfam" id="PF03929">
    <property type="entry name" value="PepSY_TM"/>
    <property type="match status" value="1"/>
</dbReference>
<dbReference type="Proteomes" id="UP001259803">
    <property type="component" value="Unassembled WGS sequence"/>
</dbReference>
<comment type="caution">
    <text evidence="2">The sequence shown here is derived from an EMBL/GenBank/DDBJ whole genome shotgun (WGS) entry which is preliminary data.</text>
</comment>
<keyword evidence="3" id="KW-1185">Reference proteome</keyword>
<name>A0ABU2ZL50_9SPHN</name>
<dbReference type="PANTHER" id="PTHR34219">
    <property type="entry name" value="IRON-REGULATED INNER MEMBRANE PROTEIN-RELATED"/>
    <property type="match status" value="1"/>
</dbReference>
<protein>
    <submittedName>
        <fullName evidence="2">PepSY-associated TM helix domain-containing protein</fullName>
    </submittedName>
</protein>
<keyword evidence="1" id="KW-0812">Transmembrane</keyword>
<organism evidence="2 3">
    <name type="scientific">Croceicoccus esteveae</name>
    <dbReference type="NCBI Taxonomy" id="3075597"/>
    <lineage>
        <taxon>Bacteria</taxon>
        <taxon>Pseudomonadati</taxon>
        <taxon>Pseudomonadota</taxon>
        <taxon>Alphaproteobacteria</taxon>
        <taxon>Sphingomonadales</taxon>
        <taxon>Erythrobacteraceae</taxon>
        <taxon>Croceicoccus</taxon>
    </lineage>
</organism>
<keyword evidence="1" id="KW-0472">Membrane</keyword>
<keyword evidence="1" id="KW-1133">Transmembrane helix</keyword>
<evidence type="ECO:0000256" key="1">
    <source>
        <dbReference type="SAM" id="Phobius"/>
    </source>
</evidence>